<dbReference type="GO" id="GO:0017148">
    <property type="term" value="P:negative regulation of translation"/>
    <property type="evidence" value="ECO:0007669"/>
    <property type="project" value="TreeGrafter"/>
</dbReference>
<evidence type="ECO:0000313" key="4">
    <source>
        <dbReference type="EMBL" id="ACO14926.1"/>
    </source>
</evidence>
<dbReference type="InterPro" id="IPR036899">
    <property type="entry name" value="Ribosomal_uL13_sf"/>
</dbReference>
<dbReference type="FunFam" id="3.90.1180.10:FF:000005">
    <property type="entry name" value="39S ribosomal protein L13, mitochondrial"/>
    <property type="match status" value="1"/>
</dbReference>
<name>C1C0X3_CALCM</name>
<dbReference type="EMBL" id="BT080502">
    <property type="protein sequence ID" value="ACO14926.1"/>
    <property type="molecule type" value="mRNA"/>
</dbReference>
<dbReference type="InterPro" id="IPR005823">
    <property type="entry name" value="Ribosomal_uL13_bac-type"/>
</dbReference>
<dbReference type="GO" id="GO:0006412">
    <property type="term" value="P:translation"/>
    <property type="evidence" value="ECO:0007669"/>
    <property type="project" value="InterPro"/>
</dbReference>
<dbReference type="GO" id="GO:0005762">
    <property type="term" value="C:mitochondrial large ribosomal subunit"/>
    <property type="evidence" value="ECO:0007669"/>
    <property type="project" value="TreeGrafter"/>
</dbReference>
<sequence>MSAFQRVQQWSTFARNWHVFDAKRQNPFASAKVITHHLEGKTKPIYHALNDCGDHVIVLNSRHIALMGREWQYRVYFHHTGYPKKRYNGGARWVPAWQIHERDPTLVLWKAVYNNLHGDITRKGKMARLHVFPDEDVPSELMENVTNMIPRIKDVPKQLSEYSQDEIDAFPKLWDYKSHFPKDMNGTESSVEQ</sequence>
<protein>
    <submittedName>
        <fullName evidence="4">39S ribosomal protein L13, mitochondrial</fullName>
    </submittedName>
</protein>
<keyword evidence="3" id="KW-0687">Ribonucleoprotein</keyword>
<keyword evidence="2 4" id="KW-0689">Ribosomal protein</keyword>
<dbReference type="Pfam" id="PF00572">
    <property type="entry name" value="Ribosomal_L13"/>
    <property type="match status" value="1"/>
</dbReference>
<dbReference type="GO" id="GO:0003735">
    <property type="term" value="F:structural constituent of ribosome"/>
    <property type="evidence" value="ECO:0007669"/>
    <property type="project" value="InterPro"/>
</dbReference>
<dbReference type="PIRSF" id="PIRSF002181">
    <property type="entry name" value="Ribosomal_L13"/>
    <property type="match status" value="1"/>
</dbReference>
<accession>C1C0X3</accession>
<dbReference type="InterPro" id="IPR005822">
    <property type="entry name" value="Ribosomal_uL13"/>
</dbReference>
<proteinExistence type="evidence at transcript level"/>
<dbReference type="CDD" id="cd00392">
    <property type="entry name" value="Ribosomal_L13"/>
    <property type="match status" value="1"/>
</dbReference>
<evidence type="ECO:0000256" key="3">
    <source>
        <dbReference type="ARBA" id="ARBA00023274"/>
    </source>
</evidence>
<organism evidence="4">
    <name type="scientific">Caligus clemensi</name>
    <name type="common">Sea louse</name>
    <dbReference type="NCBI Taxonomy" id="344056"/>
    <lineage>
        <taxon>Eukaryota</taxon>
        <taxon>Metazoa</taxon>
        <taxon>Ecdysozoa</taxon>
        <taxon>Arthropoda</taxon>
        <taxon>Crustacea</taxon>
        <taxon>Multicrustacea</taxon>
        <taxon>Hexanauplia</taxon>
        <taxon>Copepoda</taxon>
        <taxon>Siphonostomatoida</taxon>
        <taxon>Caligidae</taxon>
        <taxon>Caligus</taxon>
    </lineage>
</organism>
<dbReference type="SUPFAM" id="SSF52161">
    <property type="entry name" value="Ribosomal protein L13"/>
    <property type="match status" value="1"/>
</dbReference>
<dbReference type="PANTHER" id="PTHR11545">
    <property type="entry name" value="RIBOSOMAL PROTEIN L13"/>
    <property type="match status" value="1"/>
</dbReference>
<dbReference type="Gene3D" id="3.90.1180.10">
    <property type="entry name" value="Ribosomal protein L13"/>
    <property type="match status" value="1"/>
</dbReference>
<dbReference type="PANTHER" id="PTHR11545:SF2">
    <property type="entry name" value="LARGE RIBOSOMAL SUBUNIT PROTEIN UL13M"/>
    <property type="match status" value="1"/>
</dbReference>
<reference evidence="4" key="1">
    <citation type="submission" date="2009-03" db="EMBL/GenBank/DDBJ databases">
        <title>Caligus clemensi ESTs and full-length cDNAs.</title>
        <authorList>
            <person name="Yasuike M."/>
            <person name="von Schalburg K."/>
            <person name="Cooper G."/>
            <person name="Leong J."/>
            <person name="Jones S.R.M."/>
            <person name="Koop B.F."/>
        </authorList>
    </citation>
    <scope>NUCLEOTIDE SEQUENCE</scope>
    <source>
        <tissue evidence="4">Whole</tissue>
    </source>
</reference>
<dbReference type="GO" id="GO:0003729">
    <property type="term" value="F:mRNA binding"/>
    <property type="evidence" value="ECO:0007669"/>
    <property type="project" value="TreeGrafter"/>
</dbReference>
<comment type="similarity">
    <text evidence="1">Belongs to the universal ribosomal protein uL13 family.</text>
</comment>
<evidence type="ECO:0000256" key="1">
    <source>
        <dbReference type="ARBA" id="ARBA00006227"/>
    </source>
</evidence>
<evidence type="ECO:0000256" key="2">
    <source>
        <dbReference type="ARBA" id="ARBA00022980"/>
    </source>
</evidence>
<gene>
    <name evidence="4" type="primary">RM13</name>
</gene>
<dbReference type="AlphaFoldDB" id="C1C0X3"/>
<dbReference type="HAMAP" id="MF_01366">
    <property type="entry name" value="Ribosomal_uL13"/>
    <property type="match status" value="1"/>
</dbReference>